<gene>
    <name evidence="1" type="ORF">GGR08_001188</name>
</gene>
<dbReference type="Proteomes" id="UP000585970">
    <property type="component" value="Unassembled WGS sequence"/>
</dbReference>
<dbReference type="AlphaFoldDB" id="A0A840E1M1"/>
<evidence type="ECO:0000313" key="2">
    <source>
        <dbReference type="Proteomes" id="UP000585970"/>
    </source>
</evidence>
<keyword evidence="2" id="KW-1185">Reference proteome</keyword>
<protein>
    <submittedName>
        <fullName evidence="1">Uncharacterized protein</fullName>
    </submittedName>
</protein>
<evidence type="ECO:0000313" key="1">
    <source>
        <dbReference type="EMBL" id="MBB4076877.1"/>
    </source>
</evidence>
<reference evidence="1 2" key="1">
    <citation type="submission" date="2020-08" db="EMBL/GenBank/DDBJ databases">
        <title>Genomic Encyclopedia of Type Strains, Phase IV (KMG-IV): sequencing the most valuable type-strain genomes for metagenomic binning, comparative biology and taxonomic classification.</title>
        <authorList>
            <person name="Goeker M."/>
        </authorList>
    </citation>
    <scope>NUCLEOTIDE SEQUENCE [LARGE SCALE GENOMIC DNA]</scope>
    <source>
        <strain evidence="1 2">DSM 100694</strain>
    </source>
</reference>
<sequence>MSSNVGFSVAGLKDADWVNSGSLGVVDNSVVGFAGSESVEKAGTPERLLDFTSTLVGGIISIVGDCGALFCVAIGSGRDCTLSVVFVVDFCGFFRTGLGVCFEKEVEYVVFEYDECD</sequence>
<dbReference type="EMBL" id="JACIFE010000013">
    <property type="protein sequence ID" value="MBB4076877.1"/>
    <property type="molecule type" value="Genomic_DNA"/>
</dbReference>
<proteinExistence type="predicted"/>
<accession>A0A840E1M1</accession>
<name>A0A840E1M1_9HYPH</name>
<organism evidence="1 2">
    <name type="scientific">Bartonella fuyuanensis</name>
    <dbReference type="NCBI Taxonomy" id="1460968"/>
    <lineage>
        <taxon>Bacteria</taxon>
        <taxon>Pseudomonadati</taxon>
        <taxon>Pseudomonadota</taxon>
        <taxon>Alphaproteobacteria</taxon>
        <taxon>Hyphomicrobiales</taxon>
        <taxon>Bartonellaceae</taxon>
        <taxon>Bartonella</taxon>
    </lineage>
</organism>
<comment type="caution">
    <text evidence="1">The sequence shown here is derived from an EMBL/GenBank/DDBJ whole genome shotgun (WGS) entry which is preliminary data.</text>
</comment>